<gene>
    <name evidence="1" type="ORF">KABA2_05S00550</name>
</gene>
<name>A0A8H2ZGM9_9SACH</name>
<dbReference type="EMBL" id="CAEFZW010000005">
    <property type="protein sequence ID" value="CAB4254769.1"/>
    <property type="molecule type" value="Genomic_DNA"/>
</dbReference>
<accession>A0A8H2ZGM9</accession>
<evidence type="ECO:0000313" key="1">
    <source>
        <dbReference type="EMBL" id="CAB4254769.1"/>
    </source>
</evidence>
<proteinExistence type="predicted"/>
<dbReference type="RefSeq" id="XP_041406613.1">
    <property type="nucleotide sequence ID" value="XM_041550679.1"/>
</dbReference>
<dbReference type="Proteomes" id="UP000644660">
    <property type="component" value="Unassembled WGS sequence"/>
</dbReference>
<keyword evidence="2" id="KW-1185">Reference proteome</keyword>
<comment type="caution">
    <text evidence="1">The sequence shown here is derived from an EMBL/GenBank/DDBJ whole genome shotgun (WGS) entry which is preliminary data.</text>
</comment>
<sequence>MILADGPSPNSTYIPCGGVGSINPENSTDLLPVDYWDCGRQYGQYYSTNLGVNLKPSLRNIVLVLSLLATTVLCTSQDITNQLNAIDGVWHDSGTNLTYTDLPLYNFLQNVAPIASENNLSIINTTSEVILSDFVPVSNTSSKVNIFKRDVVCTFYTWKQTQAAQKGEWWSPWYPVSCCIWDGKGDGADYTIDYEWSYSWSIDSGSSIGFKGISAAFPSYSLSKTYTHKNSLSCHIQGDVGQVWYQQHMVWADMQEQTCCFQAGNRGIWCGAWSKYYRTNAPIKGSYAVGCSVGKENTDCNAKDLVCAYNK</sequence>
<dbReference type="AlphaFoldDB" id="A0A8H2ZGM9"/>
<dbReference type="GeneID" id="64857778"/>
<reference evidence="1 2" key="1">
    <citation type="submission" date="2020-05" db="EMBL/GenBank/DDBJ databases">
        <authorList>
            <person name="Casaregola S."/>
            <person name="Devillers H."/>
            <person name="Grondin C."/>
        </authorList>
    </citation>
    <scope>NUCLEOTIDE SEQUENCE [LARGE SCALE GENOMIC DNA]</scope>
    <source>
        <strain evidence="1 2">CLIB 1767</strain>
    </source>
</reference>
<protein>
    <submittedName>
        <fullName evidence="1">Uncharacterized protein</fullName>
    </submittedName>
</protein>
<evidence type="ECO:0000313" key="2">
    <source>
        <dbReference type="Proteomes" id="UP000644660"/>
    </source>
</evidence>
<organism evidence="1 2">
    <name type="scientific">Maudiozyma barnettii</name>
    <dbReference type="NCBI Taxonomy" id="61262"/>
    <lineage>
        <taxon>Eukaryota</taxon>
        <taxon>Fungi</taxon>
        <taxon>Dikarya</taxon>
        <taxon>Ascomycota</taxon>
        <taxon>Saccharomycotina</taxon>
        <taxon>Saccharomycetes</taxon>
        <taxon>Saccharomycetales</taxon>
        <taxon>Saccharomycetaceae</taxon>
        <taxon>Maudiozyma</taxon>
    </lineage>
</organism>